<gene>
    <name evidence="1" type="ORF">NB645_04620</name>
</gene>
<dbReference type="EMBL" id="CP098248">
    <property type="protein sequence ID" value="WAV98015.1"/>
    <property type="molecule type" value="Genomic_DNA"/>
</dbReference>
<protein>
    <recommendedName>
        <fullName evidence="3">Transposase</fullName>
    </recommendedName>
</protein>
<dbReference type="Proteomes" id="UP001164794">
    <property type="component" value="Chromosome"/>
</dbReference>
<accession>A0ABY7JNK4</accession>
<evidence type="ECO:0008006" key="3">
    <source>
        <dbReference type="Google" id="ProtNLM"/>
    </source>
</evidence>
<proteinExistence type="predicted"/>
<evidence type="ECO:0000313" key="2">
    <source>
        <dbReference type="Proteomes" id="UP001164794"/>
    </source>
</evidence>
<sequence length="233" mass="26673">MNGLIQRHRTLGELLAELKARLGFVAQGPASNNNNPLMISFLQEAHEYVYDQLNPTPMRKKTVISLEQGSYLYDWHNDTEDENIDPGLVRSVWLIDGKMRIPLSQGISEKDREDEGRAMPEKYDTLNGQIELWPVPDKSGYGLLVEYIACRPRFARSSDRPGVSDRLVLLYALVSAKAHFRHPDSQSVAALFNAQMRRERVRQHENRRYFINGGYRSERTVTGEGGDYRFMAG</sequence>
<dbReference type="Pfam" id="PF24175">
    <property type="entry name" value="SU10_adaptor"/>
    <property type="match status" value="1"/>
</dbReference>
<evidence type="ECO:0000313" key="1">
    <source>
        <dbReference type="EMBL" id="WAV98015.1"/>
    </source>
</evidence>
<dbReference type="RefSeq" id="WP_269265627.1">
    <property type="nucleotide sequence ID" value="NZ_CP098248.1"/>
</dbReference>
<reference evidence="1" key="1">
    <citation type="journal article" date="2022" name="Front. Microbiol.">
        <title>New perspectives on an old grouping: The genomic and phenotypic variability of Oxalobacter formigenes and the implications for calcium oxalate stone prevention.</title>
        <authorList>
            <person name="Chmiel J.A."/>
            <person name="Carr C."/>
            <person name="Stuivenberg G.A."/>
            <person name="Venema R."/>
            <person name="Chanyi R.M."/>
            <person name="Al K.F."/>
            <person name="Giguere D."/>
            <person name="Say H."/>
            <person name="Akouris P.P."/>
            <person name="Dominguez Romero S.A."/>
            <person name="Kwong A."/>
            <person name="Tai V."/>
            <person name="Koval S.F."/>
            <person name="Razvi H."/>
            <person name="Bjazevic J."/>
            <person name="Burton J.P."/>
        </authorList>
    </citation>
    <scope>NUCLEOTIDE SEQUENCE</scope>
    <source>
        <strain evidence="1">HOxNP-1</strain>
    </source>
</reference>
<organism evidence="1 2">
    <name type="scientific">Oxalobacter aliiformigenes</name>
    <dbReference type="NCBI Taxonomy" id="2946593"/>
    <lineage>
        <taxon>Bacteria</taxon>
        <taxon>Pseudomonadati</taxon>
        <taxon>Pseudomonadota</taxon>
        <taxon>Betaproteobacteria</taxon>
        <taxon>Burkholderiales</taxon>
        <taxon>Oxalobacteraceae</taxon>
        <taxon>Oxalobacter</taxon>
    </lineage>
</organism>
<dbReference type="InterPro" id="IPR056209">
    <property type="entry name" value="SU10_adaptor"/>
</dbReference>
<name>A0ABY7JNK4_9BURK</name>
<keyword evidence="2" id="KW-1185">Reference proteome</keyword>